<keyword evidence="2" id="KW-0472">Membrane</keyword>
<feature type="compositionally biased region" description="Polar residues" evidence="1">
    <location>
        <begin position="1"/>
        <end position="21"/>
    </location>
</feature>
<reference evidence="3" key="1">
    <citation type="submission" date="2020-04" db="EMBL/GenBank/DDBJ databases">
        <authorList>
            <person name="Zhang T."/>
        </authorList>
    </citation>
    <scope>NUCLEOTIDE SEQUENCE</scope>
    <source>
        <strain evidence="3">HKST-UBA10</strain>
    </source>
</reference>
<evidence type="ECO:0000256" key="1">
    <source>
        <dbReference type="SAM" id="MobiDB-lite"/>
    </source>
</evidence>
<evidence type="ECO:0000313" key="4">
    <source>
        <dbReference type="Proteomes" id="UP000782843"/>
    </source>
</evidence>
<evidence type="ECO:0000313" key="3">
    <source>
        <dbReference type="EMBL" id="MCA9382012.1"/>
    </source>
</evidence>
<name>A0A955L321_9BACT</name>
<feature type="region of interest" description="Disordered" evidence="1">
    <location>
        <begin position="1"/>
        <end position="41"/>
    </location>
</feature>
<keyword evidence="2" id="KW-1133">Transmembrane helix</keyword>
<dbReference type="EMBL" id="JAGQLG010000042">
    <property type="protein sequence ID" value="MCA9382012.1"/>
    <property type="molecule type" value="Genomic_DNA"/>
</dbReference>
<sequence>MEDQMPTQTEPVNVSGINSVPPTTPPMEPIQNTNPEPEKPKKGTNKKLLYVICFIVLVVLFFALGVLYEKGDIPFLNNNDNSDITVGVTCQYQGEEYQDGQIVPIVSTDQCGKCTCSNGTVECDYTGCDLTDKEEQSGEPTDQADTDKNMVSYDLMQAGEGSSSAPVFQLSFTKPDTMKTSLSADETIVTVTDLNFDIQMSTQSDGSTQYYDKDPNVVQLKNTKMGLILYRIPFGTAYNYTNNYWSNEQALVREHCGTYFEGNTQSDYYACGNESIAFDQNNGTYKFLFIRCTSIADTELLKCDDFVKNLEVEVL</sequence>
<protein>
    <recommendedName>
        <fullName evidence="5">Pacifastin domain-containing protein</fullName>
    </recommendedName>
</protein>
<comment type="caution">
    <text evidence="3">The sequence shown here is derived from an EMBL/GenBank/DDBJ whole genome shotgun (WGS) entry which is preliminary data.</text>
</comment>
<dbReference type="Gene3D" id="2.10.70.10">
    <property type="entry name" value="Complement Module, domain 1"/>
    <property type="match status" value="1"/>
</dbReference>
<gene>
    <name evidence="3" type="ORF">KC660_01235</name>
</gene>
<reference evidence="3" key="2">
    <citation type="journal article" date="2021" name="Microbiome">
        <title>Successional dynamics and alternative stable states in a saline activated sludge microbial community over 9 years.</title>
        <authorList>
            <person name="Wang Y."/>
            <person name="Ye J."/>
            <person name="Ju F."/>
            <person name="Liu L."/>
            <person name="Boyd J.A."/>
            <person name="Deng Y."/>
            <person name="Parks D.H."/>
            <person name="Jiang X."/>
            <person name="Yin X."/>
            <person name="Woodcroft B.J."/>
            <person name="Tyson G.W."/>
            <person name="Hugenholtz P."/>
            <person name="Polz M.F."/>
            <person name="Zhang T."/>
        </authorList>
    </citation>
    <scope>NUCLEOTIDE SEQUENCE</scope>
    <source>
        <strain evidence="3">HKST-UBA10</strain>
    </source>
</reference>
<dbReference type="AlphaFoldDB" id="A0A955L321"/>
<evidence type="ECO:0000256" key="2">
    <source>
        <dbReference type="SAM" id="Phobius"/>
    </source>
</evidence>
<feature type="transmembrane region" description="Helical" evidence="2">
    <location>
        <begin position="48"/>
        <end position="68"/>
    </location>
</feature>
<dbReference type="SUPFAM" id="SSF57603">
    <property type="entry name" value="FnI-like domain"/>
    <property type="match status" value="1"/>
</dbReference>
<accession>A0A955L321</accession>
<evidence type="ECO:0008006" key="5">
    <source>
        <dbReference type="Google" id="ProtNLM"/>
    </source>
</evidence>
<keyword evidence="2" id="KW-0812">Transmembrane</keyword>
<dbReference type="Proteomes" id="UP000782843">
    <property type="component" value="Unassembled WGS sequence"/>
</dbReference>
<proteinExistence type="predicted"/>
<organism evidence="3 4">
    <name type="scientific">Candidatus Dojkabacteria bacterium</name>
    <dbReference type="NCBI Taxonomy" id="2099670"/>
    <lineage>
        <taxon>Bacteria</taxon>
        <taxon>Candidatus Dojkabacteria</taxon>
    </lineage>
</organism>